<organism evidence="1 2">
    <name type="scientific">Ephemerocybe angulata</name>
    <dbReference type="NCBI Taxonomy" id="980116"/>
    <lineage>
        <taxon>Eukaryota</taxon>
        <taxon>Fungi</taxon>
        <taxon>Dikarya</taxon>
        <taxon>Basidiomycota</taxon>
        <taxon>Agaricomycotina</taxon>
        <taxon>Agaricomycetes</taxon>
        <taxon>Agaricomycetidae</taxon>
        <taxon>Agaricales</taxon>
        <taxon>Agaricineae</taxon>
        <taxon>Psathyrellaceae</taxon>
        <taxon>Ephemerocybe</taxon>
    </lineage>
</organism>
<comment type="caution">
    <text evidence="1">The sequence shown here is derived from an EMBL/GenBank/DDBJ whole genome shotgun (WGS) entry which is preliminary data.</text>
</comment>
<name>A0A8H6HDR7_9AGAR</name>
<keyword evidence="2" id="KW-1185">Reference proteome</keyword>
<dbReference type="Proteomes" id="UP000521943">
    <property type="component" value="Unassembled WGS sequence"/>
</dbReference>
<accession>A0A8H6HDR7</accession>
<dbReference type="EMBL" id="JACGCI010000118">
    <property type="protein sequence ID" value="KAF6744535.1"/>
    <property type="molecule type" value="Genomic_DNA"/>
</dbReference>
<dbReference type="OrthoDB" id="3261690at2759"/>
<sequence>MEFRTVWDTIISPALMHAVSPRNSSQEPAYPHDSTIHSIPEHCISAFVEKMSERALHSGIRWLTDIYFVHVIRSKSNLHPLNERIKASVTLENYLSENGIPYCDIAQEEILNGNWYIDVGIDVSVPGRCAVWRTECHSDIHKEITDEDHDPADPGYNCHPFSHIVGASGCRMVPRFSPQDTCAPNYAYIDLRMAEDTLRAVDEDGLLLDDITPAHLANRPQNHVPFLHKVAKLYGGRQTHTSAQIVIRASLADADSAFLGFDCRVLDKACLSFDYDDFWYWRALRAFGMSRIMERLRISASLLHRHPGSLALADAIAYIVNSFHTTYHEVTPQNVPYPISTDRGIVFLENISLGGRGEAPHFTEGFSKAHYPPDSNRLPQEYLQLSIALTSHIGPVPSPPPSRPAPCASLPFRSATPFLGSQVPGALYDGNTTSVRKLEFATERDILVDRTMHGFVRQLQNDFFTDILSKAPRTPSRVSCLRSTPQNQQFSDRALFYQANLATAFTAVRWKHATRDEWIRVFYLYFPAHTHSSSSSVVADQYHSLPYFKNWQRLKKTLSGISFEILRSAVWTVFFKSLYWIPFASPHRVWGTGPVGPFTPLAGASPGAPYASVLINGESDPCFDSNLTRASHGRMISDSWYPSLGQQWSSTACTRVSGSMAHGSLVVADLRSAPPSSSEVTQVSSVRFLSVLQTCISTWSVKAAGPGQIATLEPGSWKDEVAWDVRSDSSNTFYTLLAWVSIRGKCWPRSVLERVGVAHEYRIVPRNVVREVVNGNSVNRK</sequence>
<evidence type="ECO:0000313" key="1">
    <source>
        <dbReference type="EMBL" id="KAF6744535.1"/>
    </source>
</evidence>
<gene>
    <name evidence="1" type="ORF">DFP72DRAFT_857335</name>
</gene>
<proteinExistence type="predicted"/>
<dbReference type="AlphaFoldDB" id="A0A8H6HDR7"/>
<reference evidence="1 2" key="1">
    <citation type="submission" date="2020-07" db="EMBL/GenBank/DDBJ databases">
        <title>Comparative genomics of pyrophilous fungi reveals a link between fire events and developmental genes.</title>
        <authorList>
            <consortium name="DOE Joint Genome Institute"/>
            <person name="Steindorff A.S."/>
            <person name="Carver A."/>
            <person name="Calhoun S."/>
            <person name="Stillman K."/>
            <person name="Liu H."/>
            <person name="Lipzen A."/>
            <person name="Pangilinan J."/>
            <person name="Labutti K."/>
            <person name="Bruns T.D."/>
            <person name="Grigoriev I.V."/>
        </authorList>
    </citation>
    <scope>NUCLEOTIDE SEQUENCE [LARGE SCALE GENOMIC DNA]</scope>
    <source>
        <strain evidence="1 2">CBS 144469</strain>
    </source>
</reference>
<evidence type="ECO:0000313" key="2">
    <source>
        <dbReference type="Proteomes" id="UP000521943"/>
    </source>
</evidence>
<protein>
    <submittedName>
        <fullName evidence="1">Uncharacterized protein</fullName>
    </submittedName>
</protein>